<protein>
    <submittedName>
        <fullName evidence="1">Uncharacterized protein</fullName>
    </submittedName>
</protein>
<proteinExistence type="predicted"/>
<organism evidence="1">
    <name type="scientific">Arundo donax</name>
    <name type="common">Giant reed</name>
    <name type="synonym">Donax arundinaceus</name>
    <dbReference type="NCBI Taxonomy" id="35708"/>
    <lineage>
        <taxon>Eukaryota</taxon>
        <taxon>Viridiplantae</taxon>
        <taxon>Streptophyta</taxon>
        <taxon>Embryophyta</taxon>
        <taxon>Tracheophyta</taxon>
        <taxon>Spermatophyta</taxon>
        <taxon>Magnoliopsida</taxon>
        <taxon>Liliopsida</taxon>
        <taxon>Poales</taxon>
        <taxon>Poaceae</taxon>
        <taxon>PACMAD clade</taxon>
        <taxon>Arundinoideae</taxon>
        <taxon>Arundineae</taxon>
        <taxon>Arundo</taxon>
    </lineage>
</organism>
<dbReference type="EMBL" id="GBRH01259805">
    <property type="protein sequence ID" value="JAD38090.1"/>
    <property type="molecule type" value="Transcribed_RNA"/>
</dbReference>
<reference evidence="1" key="1">
    <citation type="submission" date="2014-09" db="EMBL/GenBank/DDBJ databases">
        <authorList>
            <person name="Magalhaes I.L.F."/>
            <person name="Oliveira U."/>
            <person name="Santos F.R."/>
            <person name="Vidigal T.H.D.A."/>
            <person name="Brescovit A.D."/>
            <person name="Santos A.J."/>
        </authorList>
    </citation>
    <scope>NUCLEOTIDE SEQUENCE</scope>
    <source>
        <tissue evidence="1">Shoot tissue taken approximately 20 cm above the soil surface</tissue>
    </source>
</reference>
<dbReference type="AlphaFoldDB" id="A0A0A8ZMZ8"/>
<reference evidence="1" key="2">
    <citation type="journal article" date="2015" name="Data Brief">
        <title>Shoot transcriptome of the giant reed, Arundo donax.</title>
        <authorList>
            <person name="Barrero R.A."/>
            <person name="Guerrero F.D."/>
            <person name="Moolhuijzen P."/>
            <person name="Goolsby J.A."/>
            <person name="Tidwell J."/>
            <person name="Bellgard S.E."/>
            <person name="Bellgard M.I."/>
        </authorList>
    </citation>
    <scope>NUCLEOTIDE SEQUENCE</scope>
    <source>
        <tissue evidence="1">Shoot tissue taken approximately 20 cm above the soil surface</tissue>
    </source>
</reference>
<evidence type="ECO:0000313" key="1">
    <source>
        <dbReference type="EMBL" id="JAD38090.1"/>
    </source>
</evidence>
<name>A0A0A8ZMZ8_ARUDO</name>
<accession>A0A0A8ZMZ8</accession>
<sequence length="35" mass="4059">MYSHVVACPNKTLTLKETKPWKIPNTLLAHRIQEP</sequence>